<dbReference type="PANTHER" id="PTHR47245">
    <property type="entry name" value="PEPTIDYLPROLYL ISOMERASE"/>
    <property type="match status" value="1"/>
</dbReference>
<dbReference type="PANTHER" id="PTHR47245:SF1">
    <property type="entry name" value="FOLDASE PROTEIN PRSA"/>
    <property type="match status" value="1"/>
</dbReference>
<dbReference type="EMBL" id="RRUE01000001">
    <property type="protein sequence ID" value="RRN45875.1"/>
    <property type="molecule type" value="Genomic_DNA"/>
</dbReference>
<organism evidence="10 11">
    <name type="scientific">Lautropia dentalis</name>
    <dbReference type="NCBI Taxonomy" id="2490857"/>
    <lineage>
        <taxon>Bacteria</taxon>
        <taxon>Pseudomonadati</taxon>
        <taxon>Pseudomonadota</taxon>
        <taxon>Betaproteobacteria</taxon>
        <taxon>Burkholderiales</taxon>
        <taxon>Burkholderiaceae</taxon>
        <taxon>Lautropia</taxon>
    </lineage>
</organism>
<dbReference type="InterPro" id="IPR046357">
    <property type="entry name" value="PPIase_dom_sf"/>
</dbReference>
<evidence type="ECO:0000256" key="3">
    <source>
        <dbReference type="ARBA" id="ARBA00013194"/>
    </source>
</evidence>
<dbReference type="AlphaFoldDB" id="A0A426FT79"/>
<dbReference type="InterPro" id="IPR050245">
    <property type="entry name" value="PrsA_foldase"/>
</dbReference>
<accession>A0A426FT79</accession>
<dbReference type="SUPFAM" id="SSF54534">
    <property type="entry name" value="FKBP-like"/>
    <property type="match status" value="1"/>
</dbReference>
<evidence type="ECO:0000256" key="4">
    <source>
        <dbReference type="ARBA" id="ARBA00022729"/>
    </source>
</evidence>
<dbReference type="EC" id="5.2.1.8" evidence="3"/>
<keyword evidence="5 7" id="KW-0697">Rotamase</keyword>
<name>A0A426FT79_9BURK</name>
<dbReference type="GO" id="GO:0003755">
    <property type="term" value="F:peptidyl-prolyl cis-trans isomerase activity"/>
    <property type="evidence" value="ECO:0007669"/>
    <property type="project" value="UniProtKB-KW"/>
</dbReference>
<evidence type="ECO:0000313" key="11">
    <source>
        <dbReference type="Proteomes" id="UP000270261"/>
    </source>
</evidence>
<proteinExistence type="inferred from homology"/>
<feature type="compositionally biased region" description="Low complexity" evidence="8">
    <location>
        <begin position="64"/>
        <end position="76"/>
    </location>
</feature>
<sequence length="229" mass="24766">MDLPVPAQAPVHTPIPGLISRTLPPDLHRMRFHPAPPLSRALLGLMLLAGAAQAASSHPPMQKADPAAIAAGKEAPAPQPISDEVIGQEYDAYRASVKGQKMYTVSYILLADEKAARQWISKLKMGAPFGRTAREHSKHAPSAAHDGVLGPFATCRWSKDTIALLDSLKPGQIHGKPVKASAGWSIYRLDAVKPLEPISYAQYKEQLLSGTFRPECPWVPPVQVDVPQQ</sequence>
<evidence type="ECO:0000313" key="10">
    <source>
        <dbReference type="EMBL" id="RRN45875.1"/>
    </source>
</evidence>
<evidence type="ECO:0000256" key="1">
    <source>
        <dbReference type="ARBA" id="ARBA00000971"/>
    </source>
</evidence>
<evidence type="ECO:0000256" key="7">
    <source>
        <dbReference type="PROSITE-ProRule" id="PRU00278"/>
    </source>
</evidence>
<feature type="domain" description="PpiC" evidence="9">
    <location>
        <begin position="100"/>
        <end position="191"/>
    </location>
</feature>
<keyword evidence="11" id="KW-1185">Reference proteome</keyword>
<reference evidence="10 11" key="1">
    <citation type="submission" date="2018-11" db="EMBL/GenBank/DDBJ databases">
        <title>Genome sequencing of Lautropia sp. KCOM 2505 (= ChDC F240).</title>
        <authorList>
            <person name="Kook J.-K."/>
            <person name="Park S.-N."/>
            <person name="Lim Y.K."/>
        </authorList>
    </citation>
    <scope>NUCLEOTIDE SEQUENCE [LARGE SCALE GENOMIC DNA]</scope>
    <source>
        <strain evidence="10 11">KCOM 2505</strain>
    </source>
</reference>
<evidence type="ECO:0000256" key="8">
    <source>
        <dbReference type="SAM" id="MobiDB-lite"/>
    </source>
</evidence>
<comment type="caution">
    <text evidence="10">The sequence shown here is derived from an EMBL/GenBank/DDBJ whole genome shotgun (WGS) entry which is preliminary data.</text>
</comment>
<dbReference type="Gene3D" id="3.10.50.40">
    <property type="match status" value="1"/>
</dbReference>
<evidence type="ECO:0000256" key="6">
    <source>
        <dbReference type="ARBA" id="ARBA00023235"/>
    </source>
</evidence>
<keyword evidence="4" id="KW-0732">Signal</keyword>
<protein>
    <recommendedName>
        <fullName evidence="3">peptidylprolyl isomerase</fullName>
        <ecNumber evidence="3">5.2.1.8</ecNumber>
    </recommendedName>
</protein>
<dbReference type="InterPro" id="IPR000297">
    <property type="entry name" value="PPIase_PpiC"/>
</dbReference>
<evidence type="ECO:0000259" key="9">
    <source>
        <dbReference type="PROSITE" id="PS50198"/>
    </source>
</evidence>
<dbReference type="PROSITE" id="PS50198">
    <property type="entry name" value="PPIC_PPIASE_2"/>
    <property type="match status" value="1"/>
</dbReference>
<keyword evidence="6 7" id="KW-0413">Isomerase</keyword>
<comment type="catalytic activity">
    <reaction evidence="1">
        <text>[protein]-peptidylproline (omega=180) = [protein]-peptidylproline (omega=0)</text>
        <dbReference type="Rhea" id="RHEA:16237"/>
        <dbReference type="Rhea" id="RHEA-COMP:10747"/>
        <dbReference type="Rhea" id="RHEA-COMP:10748"/>
        <dbReference type="ChEBI" id="CHEBI:83833"/>
        <dbReference type="ChEBI" id="CHEBI:83834"/>
        <dbReference type="EC" id="5.2.1.8"/>
    </reaction>
</comment>
<feature type="region of interest" description="Disordered" evidence="8">
    <location>
        <begin position="57"/>
        <end position="81"/>
    </location>
</feature>
<evidence type="ECO:0000256" key="5">
    <source>
        <dbReference type="ARBA" id="ARBA00023110"/>
    </source>
</evidence>
<gene>
    <name evidence="10" type="ORF">EHV23_07055</name>
</gene>
<dbReference type="Pfam" id="PF13145">
    <property type="entry name" value="Rotamase_2"/>
    <property type="match status" value="1"/>
</dbReference>
<dbReference type="Proteomes" id="UP000270261">
    <property type="component" value="Unassembled WGS sequence"/>
</dbReference>
<comment type="similarity">
    <text evidence="2">Belongs to the PpiC/parvulin rotamase family.</text>
</comment>
<evidence type="ECO:0000256" key="2">
    <source>
        <dbReference type="ARBA" id="ARBA00007656"/>
    </source>
</evidence>